<keyword evidence="2" id="KW-0964">Secreted</keyword>
<evidence type="ECO:0000256" key="3">
    <source>
        <dbReference type="ARBA" id="ARBA00022729"/>
    </source>
</evidence>
<dbReference type="RefSeq" id="WP_183643751.1">
    <property type="nucleotide sequence ID" value="NZ_JACHBL010000001.1"/>
</dbReference>
<feature type="region of interest" description="Disordered" evidence="5">
    <location>
        <begin position="127"/>
        <end position="151"/>
    </location>
</feature>
<dbReference type="Proteomes" id="UP000523863">
    <property type="component" value="Unassembled WGS sequence"/>
</dbReference>
<evidence type="ECO:0000256" key="6">
    <source>
        <dbReference type="SAM" id="Phobius"/>
    </source>
</evidence>
<dbReference type="EMBL" id="JACHBL010000001">
    <property type="protein sequence ID" value="MBB5599115.1"/>
    <property type="molecule type" value="Genomic_DNA"/>
</dbReference>
<evidence type="ECO:0000256" key="1">
    <source>
        <dbReference type="ARBA" id="ARBA00004613"/>
    </source>
</evidence>
<comment type="subcellular location">
    <subcellularLocation>
        <location evidence="1">Secreted</location>
    </subcellularLocation>
</comment>
<comment type="caution">
    <text evidence="7">The sequence shown here is derived from an EMBL/GenBank/DDBJ whole genome shotgun (WGS) entry which is preliminary data.</text>
</comment>
<accession>A0A7W8YCM3</accession>
<dbReference type="Pfam" id="PF18884">
    <property type="entry name" value="TSP3_bac"/>
    <property type="match status" value="3"/>
</dbReference>
<dbReference type="PANTHER" id="PTHR37467:SF1">
    <property type="entry name" value="EXPORTED CALCIUM-BINDING GLYCOPROTEIN"/>
    <property type="match status" value="1"/>
</dbReference>
<evidence type="ECO:0000313" key="7">
    <source>
        <dbReference type="EMBL" id="MBB5599115.1"/>
    </source>
</evidence>
<keyword evidence="3" id="KW-0732">Signal</keyword>
<feature type="transmembrane region" description="Helical" evidence="6">
    <location>
        <begin position="32"/>
        <end position="56"/>
    </location>
</feature>
<evidence type="ECO:0000256" key="5">
    <source>
        <dbReference type="SAM" id="MobiDB-lite"/>
    </source>
</evidence>
<dbReference type="AlphaFoldDB" id="A0A7W8YCM3"/>
<keyword evidence="4" id="KW-0106">Calcium</keyword>
<reference evidence="7 8" key="1">
    <citation type="submission" date="2020-08" db="EMBL/GenBank/DDBJ databases">
        <title>Sequencing the genomes of 1000 actinobacteria strains.</title>
        <authorList>
            <person name="Klenk H.-P."/>
        </authorList>
    </citation>
    <scope>NUCLEOTIDE SEQUENCE [LARGE SCALE GENOMIC DNA]</scope>
    <source>
        <strain evidence="7 8">DSM 23694</strain>
    </source>
</reference>
<keyword evidence="6" id="KW-0472">Membrane</keyword>
<keyword evidence="8" id="KW-1185">Reference proteome</keyword>
<feature type="region of interest" description="Disordered" evidence="5">
    <location>
        <begin position="202"/>
        <end position="237"/>
    </location>
</feature>
<evidence type="ECO:0000313" key="8">
    <source>
        <dbReference type="Proteomes" id="UP000523863"/>
    </source>
</evidence>
<keyword evidence="6" id="KW-0812">Transmembrane</keyword>
<gene>
    <name evidence="7" type="ORF">BKA12_002195</name>
</gene>
<dbReference type="InterPro" id="IPR053180">
    <property type="entry name" value="Ca-binding_acidic-repeat"/>
</dbReference>
<proteinExistence type="predicted"/>
<evidence type="ECO:0000256" key="2">
    <source>
        <dbReference type="ARBA" id="ARBA00022525"/>
    </source>
</evidence>
<dbReference type="PANTHER" id="PTHR37467">
    <property type="entry name" value="EXPORTED CALCIUM-BINDING GLYCOPROTEIN-RELATED"/>
    <property type="match status" value="1"/>
</dbReference>
<sequence length="578" mass="61766">MPHRREKNAFEISNASSSASKSSRFFLRPKQLWFLLISVLVVVALVVGMSVLPGFFRTEQPTNSASEWLSILDPDLDSDSDGIPDQAELSGWKVSDGSVYSTDPFKTDSDDDGLSDREEAGDLVAASDGATAYTGLSNPTDNDSDDDGLQDNAEVYGWSVQSGEKYFTNPMISDSDSDGLIDSDEAGELLESESSAAVYTGYSNPHVLDTDDDGLNDSQEADSSSDPHASDSDSDGLSDLQEVTLVGTDPTVWDTDADGFNDGFEKENRVAKGLDPLFEDVEVSAWDYAGEFAKGALAGEAWPSESIAWLAGNLIAGGASFIPGVGWIVGSAADSRDAVALAIRSDWVGAGFSIAGLLPVAGDSTTVPSRVQKFVSLYPNHSEKVGGLVQSLKNVPNHLKMAVARSLWRDWDYLVGAGADEDGLLKLLTSARMSPDSISSGMKRPGHISGTASVFLSGGLAGERALSTFLQHQGQKVQNQVRFSTTGCIDACNRNARIVDSLSDGVAHESKVGYVSLTPMIRKQIASDAYLRGTRQIKGAHWHFYPSDHTNQVGPSSQVIDELEKSDIPFTVHLAITK</sequence>
<protein>
    <submittedName>
        <fullName evidence="7">Uncharacterized protein</fullName>
    </submittedName>
</protein>
<evidence type="ECO:0000256" key="4">
    <source>
        <dbReference type="ARBA" id="ARBA00022837"/>
    </source>
</evidence>
<dbReference type="InterPro" id="IPR059100">
    <property type="entry name" value="TSP3_bac"/>
</dbReference>
<name>A0A7W8YCM3_9MICC</name>
<dbReference type="CDD" id="cd20742">
    <property type="entry name" value="FIX_vWA-like"/>
    <property type="match status" value="1"/>
</dbReference>
<keyword evidence="6" id="KW-1133">Transmembrane helix</keyword>
<organism evidence="7 8">
    <name type="scientific">Neomicrococcus lactis</name>
    <dbReference type="NCBI Taxonomy" id="732241"/>
    <lineage>
        <taxon>Bacteria</taxon>
        <taxon>Bacillati</taxon>
        <taxon>Actinomycetota</taxon>
        <taxon>Actinomycetes</taxon>
        <taxon>Micrococcales</taxon>
        <taxon>Micrococcaceae</taxon>
        <taxon>Neomicrococcus</taxon>
    </lineage>
</organism>